<accession>Q2FQR5</accession>
<keyword evidence="4" id="KW-1185">Reference proteome</keyword>
<evidence type="ECO:0000313" key="4">
    <source>
        <dbReference type="Proteomes" id="UP000001941"/>
    </source>
</evidence>
<organism evidence="3 4">
    <name type="scientific">Methanospirillum hungatei JF-1 (strain ATCC 27890 / DSM 864 / NBRC 100397 / JF-1)</name>
    <dbReference type="NCBI Taxonomy" id="323259"/>
    <lineage>
        <taxon>Archaea</taxon>
        <taxon>Methanobacteriati</taxon>
        <taxon>Methanobacteriota</taxon>
        <taxon>Stenosarchaea group</taxon>
        <taxon>Methanomicrobia</taxon>
        <taxon>Methanomicrobiales</taxon>
        <taxon>Methanospirillaceae</taxon>
        <taxon>Methanospirillum</taxon>
    </lineage>
</organism>
<evidence type="ECO:0000256" key="1">
    <source>
        <dbReference type="ARBA" id="ARBA00006969"/>
    </source>
</evidence>
<dbReference type="eggNOG" id="arCOG04385">
    <property type="taxonomic scope" value="Archaea"/>
</dbReference>
<dbReference type="InterPro" id="IPR005353">
    <property type="entry name" value="UPF0146"/>
</dbReference>
<reference evidence="4" key="1">
    <citation type="journal article" date="2016" name="Stand. Genomic Sci.">
        <title>Complete genome sequence of Methanospirillum hungatei type strain JF1.</title>
        <authorList>
            <person name="Gunsalus R.P."/>
            <person name="Cook L.E."/>
            <person name="Crable B."/>
            <person name="Rohlin L."/>
            <person name="McDonald E."/>
            <person name="Mouttaki H."/>
            <person name="Sieber J.R."/>
            <person name="Poweleit N."/>
            <person name="Zhou H."/>
            <person name="Lapidus A.L."/>
            <person name="Daligault H.E."/>
            <person name="Land M."/>
            <person name="Gilna P."/>
            <person name="Ivanova N."/>
            <person name="Kyrpides N."/>
            <person name="Culley D.E."/>
            <person name="McInerney M.J."/>
        </authorList>
    </citation>
    <scope>NUCLEOTIDE SEQUENCE [LARGE SCALE GENOMIC DNA]</scope>
    <source>
        <strain evidence="4">ATCC 27890 / DSM 864 / NBRC 100397 / JF-1</strain>
    </source>
</reference>
<dbReference type="EnsemblBacteria" id="ABD40665">
    <property type="protein sequence ID" value="ABD40665"/>
    <property type="gene ID" value="Mhun_0915"/>
</dbReference>
<dbReference type="KEGG" id="mhu:Mhun_0915"/>
<evidence type="ECO:0000313" key="3">
    <source>
        <dbReference type="EMBL" id="ABD40665.1"/>
    </source>
</evidence>
<dbReference type="Gene3D" id="3.40.50.150">
    <property type="entry name" value="Vaccinia Virus protein VP39"/>
    <property type="match status" value="1"/>
</dbReference>
<sequence>MSGYKYIETAIARFIAGRYRSVIEVGAGTNLHTANLLFRTGILIRCVDIIDPPLNSWIPYVKDDVSDPEPGLYQGCDCIYAIRPVEEMIPPLIRLAHSVHADLVVYHLGFEGAARPAPLPGCEVPLHIYVKN</sequence>
<dbReference type="AlphaFoldDB" id="Q2FQR5"/>
<dbReference type="GeneID" id="3924141"/>
<evidence type="ECO:0000256" key="2">
    <source>
        <dbReference type="HAMAP-Rule" id="MF_00341"/>
    </source>
</evidence>
<dbReference type="InParanoid" id="Q2FQR5"/>
<gene>
    <name evidence="3" type="ordered locus">Mhun_0915</name>
</gene>
<comment type="similarity">
    <text evidence="1 2">Belongs to the UPF0146 family.</text>
</comment>
<protein>
    <recommendedName>
        <fullName evidence="2">UPF0146 protein Mhun_0915</fullName>
    </recommendedName>
</protein>
<dbReference type="OrthoDB" id="59816at2157"/>
<dbReference type="Pfam" id="PF03686">
    <property type="entry name" value="UPF0146"/>
    <property type="match status" value="1"/>
</dbReference>
<dbReference type="InterPro" id="IPR029063">
    <property type="entry name" value="SAM-dependent_MTases_sf"/>
</dbReference>
<dbReference type="HOGENOM" id="CLU_148458_0_0_2"/>
<name>Q2FQR5_METHJ</name>
<dbReference type="EMBL" id="CP000254">
    <property type="protein sequence ID" value="ABD40665.1"/>
    <property type="molecule type" value="Genomic_DNA"/>
</dbReference>
<dbReference type="Proteomes" id="UP000001941">
    <property type="component" value="Chromosome"/>
</dbReference>
<proteinExistence type="inferred from homology"/>
<dbReference type="HAMAP" id="MF_00341">
    <property type="entry name" value="UPF0146"/>
    <property type="match status" value="1"/>
</dbReference>
<dbReference type="RefSeq" id="WP_011447944.1">
    <property type="nucleotide sequence ID" value="NC_007796.1"/>
</dbReference>